<keyword evidence="3" id="KW-1185">Reference proteome</keyword>
<proteinExistence type="predicted"/>
<organism evidence="2 3">
    <name type="scientific">Mobilicoccus caccae</name>
    <dbReference type="NCBI Taxonomy" id="1859295"/>
    <lineage>
        <taxon>Bacteria</taxon>
        <taxon>Bacillati</taxon>
        <taxon>Actinomycetota</taxon>
        <taxon>Actinomycetes</taxon>
        <taxon>Micrococcales</taxon>
        <taxon>Dermatophilaceae</taxon>
        <taxon>Mobilicoccus</taxon>
    </lineage>
</organism>
<evidence type="ECO:0008006" key="4">
    <source>
        <dbReference type="Google" id="ProtNLM"/>
    </source>
</evidence>
<sequence length="595" mass="63455">MTKIKASSIITLAFLAAVATTGAGIYQAERTAYLASQHAPPQQYATAVDAWAQQGVATPAAREDTTREGQALTFGPTSGTRTLVLYGTGGAYAAESELSATSAAQLATHFGPVTTLPLRSYTPGLLDRYDALLYVGVSYEPTLPAGLADDIVTGDAQVVWAGSNVQGLAGSSEGGTQEDARRRFVAKYGWDASASKVATTDLVEKVRYKQTDLLRASPGGQGTLIAPHILDAEAVDVLAEGVCTDTCRTPDHSGDGTVPWAIRSGNLTYVGESPFRFPVENGHHLAYADLLYAALGDDVEPVRQAAVRLEDVSPNSDPARIRQFAEYLHGEGVPFQIAVVPNFVDRPGTTLGGRPRNLTLADTPDLVEALRYAQSKGATLIQHGTTHQYDSVANPYAGATGDDFEFYRAACVDSDQGAGRAQRTYRACEKDTDVALVGPIGQDDAQTWATRIAGGRALFGAAGLEAPAIFETPHYAASTEAYRGMRRVYDTRYERGMFTDGLLSGTAGTGAEADQIFPYRVIDVHGSVILPENLGSVAPESYSGHAQRSPEEIVEAARTNLVVRESTASFFYHPFLPWRACSGSSRESRPRATRS</sequence>
<dbReference type="Proteomes" id="UP001157126">
    <property type="component" value="Unassembled WGS sequence"/>
</dbReference>
<feature type="signal peptide" evidence="1">
    <location>
        <begin position="1"/>
        <end position="23"/>
    </location>
</feature>
<evidence type="ECO:0000256" key="1">
    <source>
        <dbReference type="SAM" id="SignalP"/>
    </source>
</evidence>
<dbReference type="EMBL" id="BSUO01000001">
    <property type="protein sequence ID" value="GMA38700.1"/>
    <property type="molecule type" value="Genomic_DNA"/>
</dbReference>
<reference evidence="3" key="1">
    <citation type="journal article" date="2019" name="Int. J. Syst. Evol. Microbiol.">
        <title>The Global Catalogue of Microorganisms (GCM) 10K type strain sequencing project: providing services to taxonomists for standard genome sequencing and annotation.</title>
        <authorList>
            <consortium name="The Broad Institute Genomics Platform"/>
            <consortium name="The Broad Institute Genome Sequencing Center for Infectious Disease"/>
            <person name="Wu L."/>
            <person name="Ma J."/>
        </authorList>
    </citation>
    <scope>NUCLEOTIDE SEQUENCE [LARGE SCALE GENOMIC DNA]</scope>
    <source>
        <strain evidence="3">NBRC 113072</strain>
    </source>
</reference>
<dbReference type="Pfam" id="PF10096">
    <property type="entry name" value="DUF2334"/>
    <property type="match status" value="1"/>
</dbReference>
<keyword evidence="1" id="KW-0732">Signal</keyword>
<accession>A0ABQ6IMY8</accession>
<evidence type="ECO:0000313" key="3">
    <source>
        <dbReference type="Proteomes" id="UP001157126"/>
    </source>
</evidence>
<comment type="caution">
    <text evidence="2">The sequence shown here is derived from an EMBL/GenBank/DDBJ whole genome shotgun (WGS) entry which is preliminary data.</text>
</comment>
<feature type="chain" id="PRO_5046537569" description="DUF2334 domain-containing protein" evidence="1">
    <location>
        <begin position="24"/>
        <end position="595"/>
    </location>
</feature>
<protein>
    <recommendedName>
        <fullName evidence="4">DUF2334 domain-containing protein</fullName>
    </recommendedName>
</protein>
<dbReference type="RefSeq" id="WP_284302757.1">
    <property type="nucleotide sequence ID" value="NZ_BSUO01000001.1"/>
</dbReference>
<dbReference type="InterPro" id="IPR018763">
    <property type="entry name" value="DUF2334"/>
</dbReference>
<name>A0ABQ6IMY8_9MICO</name>
<evidence type="ECO:0000313" key="2">
    <source>
        <dbReference type="EMBL" id="GMA38700.1"/>
    </source>
</evidence>
<gene>
    <name evidence="2" type="ORF">GCM10025883_07450</name>
</gene>